<name>A0A387B691_9MICO</name>
<dbReference type="AlphaFoldDB" id="A0A387B691"/>
<dbReference type="InterPro" id="IPR025445">
    <property type="entry name" value="DUF4191"/>
</dbReference>
<reference evidence="3" key="1">
    <citation type="submission" date="2018-09" db="EMBL/GenBank/DDBJ databases">
        <title>Genome sequencing of strain 2DFWR-13.</title>
        <authorList>
            <person name="Heo J."/>
            <person name="Kim S.-J."/>
            <person name="Kwon S.-W."/>
        </authorList>
    </citation>
    <scope>NUCLEOTIDE SEQUENCE [LARGE SCALE GENOMIC DNA]</scope>
    <source>
        <strain evidence="3">2DFWR-13</strain>
    </source>
</reference>
<dbReference type="OrthoDB" id="8479889at2"/>
<organism evidence="2 3">
    <name type="scientific">Protaetiibacter intestinalis</name>
    <dbReference type="NCBI Taxonomy" id="2419774"/>
    <lineage>
        <taxon>Bacteria</taxon>
        <taxon>Bacillati</taxon>
        <taxon>Actinomycetota</taxon>
        <taxon>Actinomycetes</taxon>
        <taxon>Micrococcales</taxon>
        <taxon>Microbacteriaceae</taxon>
        <taxon>Protaetiibacter</taxon>
    </lineage>
</organism>
<dbReference type="Proteomes" id="UP000278886">
    <property type="component" value="Chromosome"/>
</dbReference>
<keyword evidence="1" id="KW-0472">Membrane</keyword>
<dbReference type="Pfam" id="PF13829">
    <property type="entry name" value="DUF4191"/>
    <property type="match status" value="1"/>
</dbReference>
<keyword evidence="1" id="KW-0812">Transmembrane</keyword>
<evidence type="ECO:0000313" key="3">
    <source>
        <dbReference type="Proteomes" id="UP000278886"/>
    </source>
</evidence>
<keyword evidence="1" id="KW-1133">Transmembrane helix</keyword>
<evidence type="ECO:0000313" key="2">
    <source>
        <dbReference type="EMBL" id="AYF99182.1"/>
    </source>
</evidence>
<keyword evidence="3" id="KW-1185">Reference proteome</keyword>
<feature type="transmembrane region" description="Helical" evidence="1">
    <location>
        <begin position="30"/>
        <end position="51"/>
    </location>
</feature>
<proteinExistence type="predicted"/>
<protein>
    <submittedName>
        <fullName evidence="2">DUF4191 family protein</fullName>
    </submittedName>
</protein>
<sequence length="233" mass="25710">MARSKSEKEPGRIKQMWQVFQMTRRSDPGIVWYLILSFLVPVAVSIVLSVWLTPGNVISIILFVVTGVLAGVLLVLVVLGRRAERAAYTQISGQPGAVGAVLKNGLRRSWIGNEEPIGFSPKTKDAVYRAVGRPGVVLIGEGPRSRTQPMLDKERANIVRLLPNVPVHLLYVGPDVEALPLHKIPAALRKFPRKLTKAEVMQVDKRLTSVGKVKGFRIPAGIDPQRLRAPRPR</sequence>
<dbReference type="RefSeq" id="WP_120763551.1">
    <property type="nucleotide sequence ID" value="NZ_CP032630.1"/>
</dbReference>
<accession>A0A387B691</accession>
<feature type="transmembrane region" description="Helical" evidence="1">
    <location>
        <begin position="57"/>
        <end position="79"/>
    </location>
</feature>
<dbReference type="EMBL" id="CP032630">
    <property type="protein sequence ID" value="AYF99182.1"/>
    <property type="molecule type" value="Genomic_DNA"/>
</dbReference>
<dbReference type="KEGG" id="lyd:D7I47_13570"/>
<gene>
    <name evidence="2" type="ORF">D7I47_13570</name>
</gene>
<evidence type="ECO:0000256" key="1">
    <source>
        <dbReference type="SAM" id="Phobius"/>
    </source>
</evidence>